<dbReference type="KEGG" id="rei:IE4771_PD00234"/>
<protein>
    <submittedName>
        <fullName evidence="1">Uncharacterized protein</fullName>
    </submittedName>
</protein>
<name>A0A060IAT3_RHIET</name>
<organism evidence="1 2">
    <name type="scientific">Rhizobium etli bv. mimosae str. IE4771</name>
    <dbReference type="NCBI Taxonomy" id="1432050"/>
    <lineage>
        <taxon>Bacteria</taxon>
        <taxon>Pseudomonadati</taxon>
        <taxon>Pseudomonadota</taxon>
        <taxon>Alphaproteobacteria</taxon>
        <taxon>Hyphomicrobiales</taxon>
        <taxon>Rhizobiaceae</taxon>
        <taxon>Rhizobium/Agrobacterium group</taxon>
        <taxon>Rhizobium</taxon>
    </lineage>
</organism>
<accession>A0A060IAT3</accession>
<sequence>MKITGIRTFLMHVGQPDPSNWASDQRLGCDIDDEFVARFPSGGNVSVPQAAGAYNPGTDNEHVHVQTRVARRSYFNR</sequence>
<dbReference type="AlphaFoldDB" id="A0A060IAT3"/>
<proteinExistence type="predicted"/>
<keyword evidence="1" id="KW-0614">Plasmid</keyword>
<evidence type="ECO:0000313" key="1">
    <source>
        <dbReference type="EMBL" id="AIC30789.1"/>
    </source>
</evidence>
<dbReference type="EMBL" id="CP006990">
    <property type="protein sequence ID" value="AIC30789.1"/>
    <property type="molecule type" value="Genomic_DNA"/>
</dbReference>
<geneLocation type="plasmid" evidence="1 2">
    <name>pRetIE4771d</name>
</geneLocation>
<reference evidence="1 2" key="1">
    <citation type="submission" date="2013-12" db="EMBL/GenBank/DDBJ databases">
        <title>Complete genome sequence of Rhizobium etli bv. mimosae IE4771.</title>
        <authorList>
            <person name="Bustos P."/>
            <person name="Santamaria R.I."/>
            <person name="Lozano L."/>
            <person name="Ormeno-Orrillo E."/>
            <person name="Rogel M.A."/>
            <person name="Romero D."/>
            <person name="Cevallos M.A."/>
            <person name="Martinez-Romero E."/>
            <person name="Gonzalez V."/>
        </authorList>
    </citation>
    <scope>NUCLEOTIDE SEQUENCE [LARGE SCALE GENOMIC DNA]</scope>
    <source>
        <strain evidence="1 2">IE4771</strain>
        <plasmid evidence="2">Plasmid pRetIE4771d</plasmid>
    </source>
</reference>
<dbReference type="Proteomes" id="UP000027180">
    <property type="component" value="Plasmid pRetIE4771d"/>
</dbReference>
<gene>
    <name evidence="1" type="ORF">IE4771_PD00234</name>
</gene>
<evidence type="ECO:0000313" key="2">
    <source>
        <dbReference type="Proteomes" id="UP000027180"/>
    </source>
</evidence>
<dbReference type="HOGENOM" id="CLU_2635564_0_0_5"/>